<feature type="region of interest" description="Disordered" evidence="1">
    <location>
        <begin position="224"/>
        <end position="284"/>
    </location>
</feature>
<evidence type="ECO:0000313" key="2">
    <source>
        <dbReference type="EMBL" id="KAE9987010.1"/>
    </source>
</evidence>
<gene>
    <name evidence="2" type="ORF">EG328_004142</name>
</gene>
<organism evidence="2 3">
    <name type="scientific">Venturia inaequalis</name>
    <name type="common">Apple scab fungus</name>
    <dbReference type="NCBI Taxonomy" id="5025"/>
    <lineage>
        <taxon>Eukaryota</taxon>
        <taxon>Fungi</taxon>
        <taxon>Dikarya</taxon>
        <taxon>Ascomycota</taxon>
        <taxon>Pezizomycotina</taxon>
        <taxon>Dothideomycetes</taxon>
        <taxon>Pleosporomycetidae</taxon>
        <taxon>Venturiales</taxon>
        <taxon>Venturiaceae</taxon>
        <taxon>Venturia</taxon>
    </lineage>
</organism>
<feature type="compositionally biased region" description="Acidic residues" evidence="1">
    <location>
        <begin position="275"/>
        <end position="284"/>
    </location>
</feature>
<accession>A0A8H3Z5Q5</accession>
<sequence length="284" mass="31046">MNLQSRRASHIRGALCTYAWSSALGKKVMQRKHSAKPTPKWFRREKWNGCDYICILSAARLSLLRPALAAFSLTGAFCGPFSQQLPCYPMQTPESDNIEPGLIAPPSTPVQQCKEPGPADAPERVIGTLFGSDSGTLMLSDMDQAPCPIEIPLDKSPAKVQHWACQTSTFGSGPPKSLSGTKSTHSSPRDGTTWSTSFSTWADQAHSLPFSDADLCASDNHEVPFLETAPSPPKPRLPVMPLLKTEQRKPSRPTLHATQKRRKAKKPLSGIKEALEEEGSETRK</sequence>
<name>A0A8H3Z5Q5_VENIN</name>
<feature type="compositionally biased region" description="Polar residues" evidence="1">
    <location>
        <begin position="178"/>
        <end position="193"/>
    </location>
</feature>
<dbReference type="Proteomes" id="UP000447873">
    <property type="component" value="Unassembled WGS sequence"/>
</dbReference>
<proteinExistence type="predicted"/>
<comment type="caution">
    <text evidence="2">The sequence shown here is derived from an EMBL/GenBank/DDBJ whole genome shotgun (WGS) entry which is preliminary data.</text>
</comment>
<reference evidence="2 3" key="1">
    <citation type="submission" date="2018-12" db="EMBL/GenBank/DDBJ databases">
        <title>Venturia inaequalis Genome Resource.</title>
        <authorList>
            <person name="Lichtner F.J."/>
        </authorList>
    </citation>
    <scope>NUCLEOTIDE SEQUENCE [LARGE SCALE GENOMIC DNA]</scope>
    <source>
        <strain evidence="2 3">120213</strain>
    </source>
</reference>
<dbReference type="EMBL" id="WNWS01000023">
    <property type="protein sequence ID" value="KAE9987010.1"/>
    <property type="molecule type" value="Genomic_DNA"/>
</dbReference>
<evidence type="ECO:0000256" key="1">
    <source>
        <dbReference type="SAM" id="MobiDB-lite"/>
    </source>
</evidence>
<protein>
    <submittedName>
        <fullName evidence="2">Uncharacterized protein</fullName>
    </submittedName>
</protein>
<evidence type="ECO:0000313" key="3">
    <source>
        <dbReference type="Proteomes" id="UP000447873"/>
    </source>
</evidence>
<feature type="region of interest" description="Disordered" evidence="1">
    <location>
        <begin position="166"/>
        <end position="193"/>
    </location>
</feature>
<dbReference type="AlphaFoldDB" id="A0A8H3Z5Q5"/>